<dbReference type="Proteomes" id="UP000189369">
    <property type="component" value="Chromosome"/>
</dbReference>
<dbReference type="AlphaFoldDB" id="A0A1U9JXX6"/>
<reference evidence="1 2" key="1">
    <citation type="submission" date="2017-01" db="EMBL/GenBank/DDBJ databases">
        <title>Complete Genome Sequence of Paenalcaligenes hominis, Isolated from a paraplegic Patient with neurogenic bladder.</title>
        <authorList>
            <person name="Mukhopadhyay R."/>
            <person name="Joaquin J."/>
            <person name="Hogue R."/>
            <person name="Kilaru A."/>
            <person name="Jospin G."/>
            <person name="Mars K."/>
            <person name="Eisen J.A."/>
            <person name="Chaturvedi V."/>
        </authorList>
    </citation>
    <scope>NUCLEOTIDE SEQUENCE [LARGE SCALE GENOMIC DNA]</scope>
    <source>
        <strain evidence="1 2">15S00501</strain>
    </source>
</reference>
<evidence type="ECO:0008006" key="3">
    <source>
        <dbReference type="Google" id="ProtNLM"/>
    </source>
</evidence>
<organism evidence="1 2">
    <name type="scientific">Paenalcaligenes hominis</name>
    <dbReference type="NCBI Taxonomy" id="643674"/>
    <lineage>
        <taxon>Bacteria</taxon>
        <taxon>Pseudomonadati</taxon>
        <taxon>Pseudomonadota</taxon>
        <taxon>Betaproteobacteria</taxon>
        <taxon>Burkholderiales</taxon>
        <taxon>Alcaligenaceae</taxon>
        <taxon>Paenalcaligenes</taxon>
    </lineage>
</organism>
<protein>
    <recommendedName>
        <fullName evidence="3">Flagellar protein FlhE</fullName>
    </recommendedName>
</protein>
<proteinExistence type="predicted"/>
<evidence type="ECO:0000313" key="1">
    <source>
        <dbReference type="EMBL" id="AQS50579.1"/>
    </source>
</evidence>
<dbReference type="EMBL" id="CP019697">
    <property type="protein sequence ID" value="AQS50579.1"/>
    <property type="molecule type" value="Genomic_DNA"/>
</dbReference>
<gene>
    <name evidence="1" type="ORF">PAEH1_01645</name>
</gene>
<dbReference type="STRING" id="643674.PAEH1_01645"/>
<evidence type="ECO:0000313" key="2">
    <source>
        <dbReference type="Proteomes" id="UP000189369"/>
    </source>
</evidence>
<name>A0A1U9JXX6_9BURK</name>
<sequence>MGLVCSVYFHSAVAQQAWAFEQVSPAIYQLDQPVTQRYTSADSLQPPTRHQHFTAVMVQVSPSVGADIESFACINDTSTCLPIVGARLYTQAFNQYSAVSPILIVHKIKGWAGATPPVFIKSQLNLWWN</sequence>
<dbReference type="KEGG" id="phn:PAEH1_01645"/>
<accession>A0A1U9JXX6</accession>